<dbReference type="Proteomes" id="UP000057737">
    <property type="component" value="Unassembled WGS sequence"/>
</dbReference>
<keyword evidence="2" id="KW-1185">Reference proteome</keyword>
<accession>A0A120FKU6</accession>
<proteinExistence type="predicted"/>
<comment type="caution">
    <text evidence="1">The sequence shown here is derived from an EMBL/GenBank/DDBJ whole genome shotgun (WGS) entry which is preliminary data.</text>
</comment>
<sequence>MIRSSFIRSLLSYPRRGQFLMTPRGQFSMARDMQRYTLRLVLLDLVAVRHRQWSLDRVPDADVFLRLNDWFDWSLPV</sequence>
<dbReference type="AlphaFoldDB" id="A0A120FKU6"/>
<protein>
    <submittedName>
        <fullName evidence="1">Uncharacterized protein</fullName>
    </submittedName>
</protein>
<evidence type="ECO:0000313" key="2">
    <source>
        <dbReference type="Proteomes" id="UP000057737"/>
    </source>
</evidence>
<dbReference type="EMBL" id="LNCU01000091">
    <property type="protein sequence ID" value="KWV51245.1"/>
    <property type="molecule type" value="Genomic_DNA"/>
</dbReference>
<gene>
    <name evidence="1" type="ORF">AS156_13365</name>
</gene>
<evidence type="ECO:0000313" key="1">
    <source>
        <dbReference type="EMBL" id="KWV51245.1"/>
    </source>
</evidence>
<organism evidence="1 2">
    <name type="scientific">Bradyrhizobium macuxiense</name>
    <dbReference type="NCBI Taxonomy" id="1755647"/>
    <lineage>
        <taxon>Bacteria</taxon>
        <taxon>Pseudomonadati</taxon>
        <taxon>Pseudomonadota</taxon>
        <taxon>Alphaproteobacteria</taxon>
        <taxon>Hyphomicrobiales</taxon>
        <taxon>Nitrobacteraceae</taxon>
        <taxon>Bradyrhizobium</taxon>
    </lineage>
</organism>
<reference evidence="1 2" key="1">
    <citation type="submission" date="2015-11" db="EMBL/GenBank/DDBJ databases">
        <title>Draft Genome Sequence of the Strain BR 10303 (Bradyrhizobium sp.) isolated from nodules of Centrolobium paraense.</title>
        <authorList>
            <person name="Zelli J.E."/>
            <person name="Simoes-Araujo J.L."/>
            <person name="Barauna A.C."/>
            <person name="Silva K."/>
        </authorList>
    </citation>
    <scope>NUCLEOTIDE SEQUENCE [LARGE SCALE GENOMIC DNA]</scope>
    <source>
        <strain evidence="1 2">BR 10303</strain>
    </source>
</reference>
<name>A0A120FKU6_9BRAD</name>